<dbReference type="InterPro" id="IPR005467">
    <property type="entry name" value="His_kinase_dom"/>
</dbReference>
<dbReference type="PROSITE" id="PS50005">
    <property type="entry name" value="TPR"/>
    <property type="match status" value="3"/>
</dbReference>
<keyword evidence="8" id="KW-0808">Transferase</keyword>
<evidence type="ECO:0000256" key="5">
    <source>
        <dbReference type="SAM" id="Phobius"/>
    </source>
</evidence>
<dbReference type="SUPFAM" id="SSF47384">
    <property type="entry name" value="Homodimeric domain of signal transducing histidine kinase"/>
    <property type="match status" value="1"/>
</dbReference>
<proteinExistence type="predicted"/>
<evidence type="ECO:0000256" key="3">
    <source>
        <dbReference type="PROSITE-ProRule" id="PRU00339"/>
    </source>
</evidence>
<evidence type="ECO:0000313" key="9">
    <source>
        <dbReference type="Proteomes" id="UP001172082"/>
    </source>
</evidence>
<comment type="catalytic activity">
    <reaction evidence="1">
        <text>ATP + protein L-histidine = ADP + protein N-phospho-L-histidine.</text>
        <dbReference type="EC" id="2.7.13.3"/>
    </reaction>
</comment>
<feature type="transmembrane region" description="Helical" evidence="5">
    <location>
        <begin position="438"/>
        <end position="458"/>
    </location>
</feature>
<dbReference type="InterPro" id="IPR004358">
    <property type="entry name" value="Sig_transdc_His_kin-like_C"/>
</dbReference>
<dbReference type="InterPro" id="IPR011990">
    <property type="entry name" value="TPR-like_helical_dom_sf"/>
</dbReference>
<feature type="signal peptide" evidence="6">
    <location>
        <begin position="1"/>
        <end position="21"/>
    </location>
</feature>
<feature type="domain" description="Histidine kinase" evidence="7">
    <location>
        <begin position="537"/>
        <end position="749"/>
    </location>
</feature>
<dbReference type="SUPFAM" id="SSF55874">
    <property type="entry name" value="ATPase domain of HSP90 chaperone/DNA topoisomerase II/histidine kinase"/>
    <property type="match status" value="1"/>
</dbReference>
<evidence type="ECO:0000256" key="4">
    <source>
        <dbReference type="SAM" id="Coils"/>
    </source>
</evidence>
<keyword evidence="8" id="KW-0418">Kinase</keyword>
<dbReference type="SMART" id="SM00028">
    <property type="entry name" value="TPR"/>
    <property type="match status" value="7"/>
</dbReference>
<dbReference type="EC" id="2.7.13.3" evidence="2"/>
<dbReference type="Gene3D" id="1.10.287.130">
    <property type="match status" value="1"/>
</dbReference>
<dbReference type="PANTHER" id="PTHR10098">
    <property type="entry name" value="RAPSYN-RELATED"/>
    <property type="match status" value="1"/>
</dbReference>
<evidence type="ECO:0000256" key="1">
    <source>
        <dbReference type="ARBA" id="ARBA00000085"/>
    </source>
</evidence>
<dbReference type="CDD" id="cd00075">
    <property type="entry name" value="HATPase"/>
    <property type="match status" value="1"/>
</dbReference>
<keyword evidence="5" id="KW-0812">Transmembrane</keyword>
<dbReference type="InterPro" id="IPR036890">
    <property type="entry name" value="HATPase_C_sf"/>
</dbReference>
<feature type="repeat" description="TPR" evidence="3">
    <location>
        <begin position="121"/>
        <end position="154"/>
    </location>
</feature>
<dbReference type="SUPFAM" id="SSF48452">
    <property type="entry name" value="TPR-like"/>
    <property type="match status" value="2"/>
</dbReference>
<keyword evidence="4" id="KW-0175">Coiled coil</keyword>
<dbReference type="PRINTS" id="PR00344">
    <property type="entry name" value="BCTRLSENSOR"/>
</dbReference>
<keyword evidence="5" id="KW-1133">Transmembrane helix</keyword>
<evidence type="ECO:0000256" key="2">
    <source>
        <dbReference type="ARBA" id="ARBA00012438"/>
    </source>
</evidence>
<dbReference type="EMBL" id="JAUJEA010000020">
    <property type="protein sequence ID" value="MDN5205563.1"/>
    <property type="molecule type" value="Genomic_DNA"/>
</dbReference>
<dbReference type="RefSeq" id="WP_346755584.1">
    <property type="nucleotide sequence ID" value="NZ_JAUJEA010000020.1"/>
</dbReference>
<evidence type="ECO:0000256" key="6">
    <source>
        <dbReference type="SAM" id="SignalP"/>
    </source>
</evidence>
<feature type="chain" id="PRO_5046627478" description="histidine kinase" evidence="6">
    <location>
        <begin position="22"/>
        <end position="751"/>
    </location>
</feature>
<dbReference type="PROSITE" id="PS50293">
    <property type="entry name" value="TPR_REGION"/>
    <property type="match status" value="1"/>
</dbReference>
<feature type="coiled-coil region" evidence="4">
    <location>
        <begin position="90"/>
        <end position="117"/>
    </location>
</feature>
<keyword evidence="9" id="KW-1185">Reference proteome</keyword>
<comment type="caution">
    <text evidence="8">The sequence shown here is derived from an EMBL/GenBank/DDBJ whole genome shotgun (WGS) entry which is preliminary data.</text>
</comment>
<keyword evidence="5" id="KW-0472">Membrane</keyword>
<dbReference type="Pfam" id="PF02518">
    <property type="entry name" value="HATPase_c"/>
    <property type="match status" value="1"/>
</dbReference>
<gene>
    <name evidence="8" type="ORF">QQ008_29535</name>
</gene>
<evidence type="ECO:0000259" key="7">
    <source>
        <dbReference type="PROSITE" id="PS50109"/>
    </source>
</evidence>
<feature type="coiled-coil region" evidence="4">
    <location>
        <begin position="400"/>
        <end position="428"/>
    </location>
</feature>
<feature type="coiled-coil region" evidence="4">
    <location>
        <begin position="461"/>
        <end position="519"/>
    </location>
</feature>
<accession>A0ABT8L154</accession>
<dbReference type="InterPro" id="IPR036097">
    <property type="entry name" value="HisK_dim/P_sf"/>
</dbReference>
<dbReference type="PROSITE" id="PS50109">
    <property type="entry name" value="HIS_KIN"/>
    <property type="match status" value="1"/>
</dbReference>
<name>A0ABT8L154_9BACT</name>
<dbReference type="Gene3D" id="3.30.565.10">
    <property type="entry name" value="Histidine kinase-like ATPase, C-terminal domain"/>
    <property type="match status" value="1"/>
</dbReference>
<feature type="repeat" description="TPR" evidence="3">
    <location>
        <begin position="161"/>
        <end position="194"/>
    </location>
</feature>
<dbReference type="Pfam" id="PF13424">
    <property type="entry name" value="TPR_12"/>
    <property type="match status" value="2"/>
</dbReference>
<evidence type="ECO:0000313" key="8">
    <source>
        <dbReference type="EMBL" id="MDN5205563.1"/>
    </source>
</evidence>
<dbReference type="Pfam" id="PF13181">
    <property type="entry name" value="TPR_8"/>
    <property type="match status" value="2"/>
</dbReference>
<keyword evidence="6" id="KW-0732">Signal</keyword>
<dbReference type="InterPro" id="IPR019734">
    <property type="entry name" value="TPR_rpt"/>
</dbReference>
<keyword evidence="3" id="KW-0802">TPR repeat</keyword>
<reference evidence="8" key="1">
    <citation type="submission" date="2023-06" db="EMBL/GenBank/DDBJ databases">
        <title>Genomic of Parafulvivirga corallium.</title>
        <authorList>
            <person name="Wang G."/>
        </authorList>
    </citation>
    <scope>NUCLEOTIDE SEQUENCE</scope>
    <source>
        <strain evidence="8">BMA10</strain>
    </source>
</reference>
<feature type="repeat" description="TPR" evidence="3">
    <location>
        <begin position="281"/>
        <end position="314"/>
    </location>
</feature>
<sequence length="751" mass="87011">MKFRQLIIITLLTSLASLSYAQNPIVDSLKNVLVSAEGEDRVNTLVELAFNLENINIDSAKAYAHEALYLSEKINYKSGLGESYFELAWIHKTEGQKEKALNLLELAEKQFSEIDAKKRLASVYNIYGVIFQNSSEYQSAYKYYQKSLEKYKEINDKKGEAKTLNNIGTIFYRSGKFTRAVEFYFKAIKINENLNDIRSTGLSYGNLGNLFRQQKDYSNALKYYKKAKKQFEIISNEQKIGMTLDGIGSVYQKINKIDSALINYKEALEYFTKANDKPQIATTLNNIGKLYQETEEYENALQNHQKALDYALSTEDKSRIAEVYTNIGKMQIKLGLYDDSHKNLIKGLGMARDIGEQQRELESYEGLFQYFEAKEQFREAFYNYIKYSQVKDSLYSLEKSREIHRLAKEFETEKKEQENNLLREKEAANLATIQKQRIQAYALLGGILLFLTFSIYYYRVYQQKKATNELLARQNDEINRKQSQIVSINESLKKSQIQLHHANEELQKLNTGLESTVKERTFELQKSNQELDTFLYQSSHALRRPVVSVMGLTQLARMEENGGAVRLYDKIDDTLVRMDLMLKKLVMASEINFTNGKKETIDFHRTITDIWSELSTKLQADRIKLELYIDNDLEYQTDKRLIKIMFQNLLENAIVYSRANMQEVSNIKITISHDSSYLNIIVHDNGIGIPEEVISNIFNMFTVGTDKTKGYGLGLYLVKKVIERLNGDIFVNSRKEEFTTFNIRLPFFPSN</sequence>
<dbReference type="SMART" id="SM00387">
    <property type="entry name" value="HATPase_c"/>
    <property type="match status" value="1"/>
</dbReference>
<dbReference type="Proteomes" id="UP001172082">
    <property type="component" value="Unassembled WGS sequence"/>
</dbReference>
<dbReference type="InterPro" id="IPR003594">
    <property type="entry name" value="HATPase_dom"/>
</dbReference>
<organism evidence="8 9">
    <name type="scientific">Splendidivirga corallicola</name>
    <dbReference type="NCBI Taxonomy" id="3051826"/>
    <lineage>
        <taxon>Bacteria</taxon>
        <taxon>Pseudomonadati</taxon>
        <taxon>Bacteroidota</taxon>
        <taxon>Cytophagia</taxon>
        <taxon>Cytophagales</taxon>
        <taxon>Splendidivirgaceae</taxon>
        <taxon>Splendidivirga</taxon>
    </lineage>
</organism>
<dbReference type="Gene3D" id="1.25.40.10">
    <property type="entry name" value="Tetratricopeptide repeat domain"/>
    <property type="match status" value="3"/>
</dbReference>
<dbReference type="GO" id="GO:0016301">
    <property type="term" value="F:kinase activity"/>
    <property type="evidence" value="ECO:0007669"/>
    <property type="project" value="UniProtKB-KW"/>
</dbReference>
<protein>
    <recommendedName>
        <fullName evidence="2">histidine kinase</fullName>
        <ecNumber evidence="2">2.7.13.3</ecNumber>
    </recommendedName>
</protein>